<dbReference type="InterPro" id="IPR000335">
    <property type="entry name" value="Bleomycin-R"/>
</dbReference>
<dbReference type="RefSeq" id="WP_091969938.1">
    <property type="nucleotide sequence ID" value="NZ_FOPM01000005.1"/>
</dbReference>
<reference evidence="3" key="1">
    <citation type="submission" date="2016-10" db="EMBL/GenBank/DDBJ databases">
        <authorList>
            <person name="Varghese N."/>
            <person name="Submissions S."/>
        </authorList>
    </citation>
    <scope>NUCLEOTIDE SEQUENCE [LARGE SCALE GENOMIC DNA]</scope>
    <source>
        <strain evidence="3">Gh-105</strain>
    </source>
</reference>
<dbReference type="GO" id="GO:0046677">
    <property type="term" value="P:response to antibiotic"/>
    <property type="evidence" value="ECO:0007669"/>
    <property type="project" value="UniProtKB-KW"/>
</dbReference>
<sequence>MTGDRLPAGGFAALVPELDVLDLDRSLAFWCRGLGFTVAYARSEAGFAYLERQGAQVMLNRVNGNWSVGPLEPPLGRGLNLQIAVAPLAPVLVSLAALDWPLFRGVHEAWYRVGAREVGLRQALVQDPDGYLVRVCESLGTRGGLNPGVPGSSP</sequence>
<protein>
    <recommendedName>
        <fullName evidence="4">Catechol 2,3-dioxygenase</fullName>
    </recommendedName>
</protein>
<dbReference type="CDD" id="cd08349">
    <property type="entry name" value="BLMA_like"/>
    <property type="match status" value="1"/>
</dbReference>
<evidence type="ECO:0008006" key="4">
    <source>
        <dbReference type="Google" id="ProtNLM"/>
    </source>
</evidence>
<evidence type="ECO:0000256" key="1">
    <source>
        <dbReference type="ARBA" id="ARBA00023251"/>
    </source>
</evidence>
<dbReference type="AlphaFoldDB" id="A0A1I2SQ90"/>
<dbReference type="Proteomes" id="UP000199229">
    <property type="component" value="Unassembled WGS sequence"/>
</dbReference>
<evidence type="ECO:0000313" key="2">
    <source>
        <dbReference type="EMBL" id="SFG54673.1"/>
    </source>
</evidence>
<dbReference type="EMBL" id="FOPM01000005">
    <property type="protein sequence ID" value="SFG54673.1"/>
    <property type="molecule type" value="Genomic_DNA"/>
</dbReference>
<proteinExistence type="predicted"/>
<name>A0A1I2SQ90_9HYPH</name>
<dbReference type="OrthoDB" id="284897at2"/>
<dbReference type="SUPFAM" id="SSF54593">
    <property type="entry name" value="Glyoxalase/Bleomycin resistance protein/Dihydroxybiphenyl dioxygenase"/>
    <property type="match status" value="1"/>
</dbReference>
<evidence type="ECO:0000313" key="3">
    <source>
        <dbReference type="Proteomes" id="UP000199229"/>
    </source>
</evidence>
<organism evidence="2 3">
    <name type="scientific">Methylobacterium gossipiicola</name>
    <dbReference type="NCBI Taxonomy" id="582675"/>
    <lineage>
        <taxon>Bacteria</taxon>
        <taxon>Pseudomonadati</taxon>
        <taxon>Pseudomonadota</taxon>
        <taxon>Alphaproteobacteria</taxon>
        <taxon>Hyphomicrobiales</taxon>
        <taxon>Methylobacteriaceae</taxon>
        <taxon>Methylobacterium</taxon>
    </lineage>
</organism>
<gene>
    <name evidence="2" type="ORF">SAMN05192565_105116</name>
</gene>
<dbReference type="Gene3D" id="3.10.180.10">
    <property type="entry name" value="2,3-Dihydroxybiphenyl 1,2-Dioxygenase, domain 1"/>
    <property type="match status" value="1"/>
</dbReference>
<accession>A0A1I2SQ90</accession>
<dbReference type="InterPro" id="IPR029068">
    <property type="entry name" value="Glyas_Bleomycin-R_OHBP_Dase"/>
</dbReference>
<dbReference type="STRING" id="582675.SAMN05192565_105116"/>
<keyword evidence="3" id="KW-1185">Reference proteome</keyword>
<keyword evidence="1" id="KW-0046">Antibiotic resistance</keyword>